<dbReference type="EC" id="2.7.11.1" evidence="1"/>
<feature type="domain" description="Protein kinase" evidence="10">
    <location>
        <begin position="34"/>
        <end position="323"/>
    </location>
</feature>
<dbReference type="GO" id="GO:0045324">
    <property type="term" value="P:late endosome to vacuole transport"/>
    <property type="evidence" value="ECO:0007669"/>
    <property type="project" value="InterPro"/>
</dbReference>
<evidence type="ECO:0000256" key="8">
    <source>
        <dbReference type="ARBA" id="ARBA00022840"/>
    </source>
</evidence>
<dbReference type="InterPro" id="IPR011989">
    <property type="entry name" value="ARM-like"/>
</dbReference>
<dbReference type="PANTHER" id="PTHR17583:SF0">
    <property type="entry name" value="PHOSPHOINOSITIDE 3-KINASE REGULATORY SUBUNIT 4"/>
    <property type="match status" value="1"/>
</dbReference>
<evidence type="ECO:0000313" key="12">
    <source>
        <dbReference type="Proteomes" id="UP001151516"/>
    </source>
</evidence>
<organism evidence="11 12">
    <name type="scientific">Coemansia spiralis</name>
    <dbReference type="NCBI Taxonomy" id="417178"/>
    <lineage>
        <taxon>Eukaryota</taxon>
        <taxon>Fungi</taxon>
        <taxon>Fungi incertae sedis</taxon>
        <taxon>Zoopagomycota</taxon>
        <taxon>Kickxellomycotina</taxon>
        <taxon>Kickxellomycetes</taxon>
        <taxon>Kickxellales</taxon>
        <taxon>Kickxellaceae</taxon>
        <taxon>Coemansia</taxon>
    </lineage>
</organism>
<dbReference type="InterPro" id="IPR000719">
    <property type="entry name" value="Prot_kinase_dom"/>
</dbReference>
<comment type="caution">
    <text evidence="11">The sequence shown here is derived from an EMBL/GenBank/DDBJ whole genome shotgun (WGS) entry which is preliminary data.</text>
</comment>
<evidence type="ECO:0000256" key="3">
    <source>
        <dbReference type="ARBA" id="ARBA00022574"/>
    </source>
</evidence>
<reference evidence="11" key="1">
    <citation type="submission" date="2022-07" db="EMBL/GenBank/DDBJ databases">
        <title>Phylogenomic reconstructions and comparative analyses of Kickxellomycotina fungi.</title>
        <authorList>
            <person name="Reynolds N.K."/>
            <person name="Stajich J.E."/>
            <person name="Barry K."/>
            <person name="Grigoriev I.V."/>
            <person name="Crous P."/>
            <person name="Smith M.E."/>
        </authorList>
    </citation>
    <scope>NUCLEOTIDE SEQUENCE</scope>
    <source>
        <strain evidence="11">CBS 109367</strain>
    </source>
</reference>
<dbReference type="PANTHER" id="PTHR17583">
    <property type="entry name" value="PHOSPHOINOSITIDE 3-KINASE REGULATORY SUBUNIT 4"/>
    <property type="match status" value="1"/>
</dbReference>
<keyword evidence="7 11" id="KW-0418">Kinase</keyword>
<evidence type="ECO:0000256" key="6">
    <source>
        <dbReference type="ARBA" id="ARBA00022741"/>
    </source>
</evidence>
<keyword evidence="3 9" id="KW-0853">WD repeat</keyword>
<keyword evidence="12" id="KW-1185">Reference proteome</keyword>
<evidence type="ECO:0000256" key="9">
    <source>
        <dbReference type="PROSITE-ProRule" id="PRU00221"/>
    </source>
</evidence>
<dbReference type="PROSITE" id="PS00678">
    <property type="entry name" value="WD_REPEATS_1"/>
    <property type="match status" value="1"/>
</dbReference>
<evidence type="ECO:0000256" key="1">
    <source>
        <dbReference type="ARBA" id="ARBA00012513"/>
    </source>
</evidence>
<dbReference type="CDD" id="cd13980">
    <property type="entry name" value="STKc_Vps15"/>
    <property type="match status" value="1"/>
</dbReference>
<keyword evidence="8" id="KW-0067">ATP-binding</keyword>
<dbReference type="Gene3D" id="1.25.10.10">
    <property type="entry name" value="Leucine-rich Repeat Variant"/>
    <property type="match status" value="1"/>
</dbReference>
<evidence type="ECO:0000259" key="10">
    <source>
        <dbReference type="PROSITE" id="PS50011"/>
    </source>
</evidence>
<keyword evidence="6" id="KW-0547">Nucleotide-binding</keyword>
<dbReference type="InterPro" id="IPR019775">
    <property type="entry name" value="WD40_repeat_CS"/>
</dbReference>
<evidence type="ECO:0000256" key="5">
    <source>
        <dbReference type="ARBA" id="ARBA00022737"/>
    </source>
</evidence>
<dbReference type="GO" id="GO:0006623">
    <property type="term" value="P:protein targeting to vacuole"/>
    <property type="evidence" value="ECO:0007669"/>
    <property type="project" value="TreeGrafter"/>
</dbReference>
<dbReference type="SUPFAM" id="SSF48371">
    <property type="entry name" value="ARM repeat"/>
    <property type="match status" value="1"/>
</dbReference>
<protein>
    <recommendedName>
        <fullName evidence="1">non-specific serine/threonine protein kinase</fullName>
        <ecNumber evidence="1">2.7.11.1</ecNumber>
    </recommendedName>
</protein>
<proteinExistence type="predicted"/>
<dbReference type="EMBL" id="JANBTX010000032">
    <property type="protein sequence ID" value="KAJ2689085.1"/>
    <property type="molecule type" value="Genomic_DNA"/>
</dbReference>
<dbReference type="GO" id="GO:0034271">
    <property type="term" value="C:phosphatidylinositol 3-kinase complex, class III, type I"/>
    <property type="evidence" value="ECO:0007669"/>
    <property type="project" value="TreeGrafter"/>
</dbReference>
<dbReference type="Pfam" id="PF23760">
    <property type="entry name" value="Beta-prop_DCAF12"/>
    <property type="match status" value="1"/>
</dbReference>
<dbReference type="GO" id="GO:0071561">
    <property type="term" value="C:nucleus-vacuole junction"/>
    <property type="evidence" value="ECO:0007669"/>
    <property type="project" value="TreeGrafter"/>
</dbReference>
<dbReference type="Pfam" id="PF22956">
    <property type="entry name" value="VPS15-like_hel"/>
    <property type="match status" value="1"/>
</dbReference>
<feature type="repeat" description="WD" evidence="9">
    <location>
        <begin position="1001"/>
        <end position="1034"/>
    </location>
</feature>
<dbReference type="InterPro" id="IPR001680">
    <property type="entry name" value="WD40_rpt"/>
</dbReference>
<dbReference type="PROSITE" id="PS00108">
    <property type="entry name" value="PROTEIN_KINASE_ST"/>
    <property type="match status" value="1"/>
</dbReference>
<dbReference type="GO" id="GO:0005770">
    <property type="term" value="C:late endosome"/>
    <property type="evidence" value="ECO:0007669"/>
    <property type="project" value="TreeGrafter"/>
</dbReference>
<dbReference type="GO" id="GO:0016236">
    <property type="term" value="P:macroautophagy"/>
    <property type="evidence" value="ECO:0007669"/>
    <property type="project" value="InterPro"/>
</dbReference>
<evidence type="ECO:0000256" key="4">
    <source>
        <dbReference type="ARBA" id="ARBA00022679"/>
    </source>
</evidence>
<dbReference type="SUPFAM" id="SSF56112">
    <property type="entry name" value="Protein kinase-like (PK-like)"/>
    <property type="match status" value="1"/>
</dbReference>
<dbReference type="SMART" id="SM00320">
    <property type="entry name" value="WD40"/>
    <property type="match status" value="4"/>
</dbReference>
<dbReference type="PROSITE" id="PS50082">
    <property type="entry name" value="WD_REPEATS_2"/>
    <property type="match status" value="1"/>
</dbReference>
<dbReference type="Gene3D" id="3.30.200.20">
    <property type="entry name" value="Phosphorylase Kinase, domain 1"/>
    <property type="match status" value="1"/>
</dbReference>
<keyword evidence="5" id="KW-0677">Repeat</keyword>
<dbReference type="InterPro" id="IPR016024">
    <property type="entry name" value="ARM-type_fold"/>
</dbReference>
<dbReference type="GO" id="GO:0034272">
    <property type="term" value="C:phosphatidylinositol 3-kinase complex, class III, type II"/>
    <property type="evidence" value="ECO:0007669"/>
    <property type="project" value="TreeGrafter"/>
</dbReference>
<dbReference type="Proteomes" id="UP001151516">
    <property type="component" value="Unassembled WGS sequence"/>
</dbReference>
<dbReference type="InterPro" id="IPR055231">
    <property type="entry name" value="2AA_helical"/>
</dbReference>
<gene>
    <name evidence="11" type="primary">VPS15</name>
    <name evidence="11" type="ORF">IWW39_001724</name>
</gene>
<dbReference type="InterPro" id="IPR056151">
    <property type="entry name" value="Beta-prop_DCAF12"/>
</dbReference>
<evidence type="ECO:0000313" key="11">
    <source>
        <dbReference type="EMBL" id="KAJ2689085.1"/>
    </source>
</evidence>
<accession>A0A9W8GPC0</accession>
<dbReference type="InterPro" id="IPR045162">
    <property type="entry name" value="Vps15-like"/>
</dbReference>
<dbReference type="GO" id="GO:0004674">
    <property type="term" value="F:protein serine/threonine kinase activity"/>
    <property type="evidence" value="ECO:0007669"/>
    <property type="project" value="UniProtKB-KW"/>
</dbReference>
<dbReference type="InterPro" id="IPR036322">
    <property type="entry name" value="WD40_repeat_dom_sf"/>
</dbReference>
<dbReference type="InterPro" id="IPR015943">
    <property type="entry name" value="WD40/YVTN_repeat-like_dom_sf"/>
</dbReference>
<dbReference type="OrthoDB" id="242910at2759"/>
<evidence type="ECO:0000256" key="7">
    <source>
        <dbReference type="ARBA" id="ARBA00022777"/>
    </source>
</evidence>
<sequence>MGQAASHALVAAADLQPPLAMGVSGLETELGESPQHIKMLGSTRFMKTILCKQPHEGQLVLHVFMRPVSMTFDITQQIATLRGLYSLLGSAQHVLSHVRVISDERAVYILRQYLHNNLYDRISTRPFLSLAEKRWIAYQMLVALRETHSRGVCHGDIKAENIVVTSWNLAYLADFAPFKPTYLPADDPAEFNFYFDSAGRQCCCIAPERFYDPGSNVAQLLAAPKGGGGSANGLLALQPSMDIFSVGCVIAELFLDGNPLFSLSRLLQYRSRQADTPGAGETDSLVAGIADNEIAELVQHMIQLDPEARLSASEYLDRWAGIFPRAPLAAYMDTASPDARMQALHAEISSERQVSDSMCEITASVACANVRNCLQPSSRCMGIKVLLQCSGSGGAMMQGDPDLILPYLVALAADPSPRVRAEAIVAIRDLLLDLRQLTPINGNIFDDYIAPHLQYFAADGSVGVRCMVASVMADIADSAHYLKQPGSSERPASDFLGGQMRAIVSRLSFDETEVKHVLLCSFPQLYERGIQSLSHIITYLNDRDCWFLRAAFFDVVFAASGQISRHASREYIVPLINLGDQEVFVVISALRALVRLVPQMSAAMLWDKLVEVQAVCQEPGLGVAAKEFTDLAIANARLPMAADVARLALDIARANSPEPAMTFASARPSDAGERLIELRGIGAALRTVFLTAVRDPWAAGAESAGDDGSEMLSSFLRKKALELESPQAAAPSQALDGWRPHGTLVGEVSEHTEAVTCLAAAQGGVFVSGSADGSHTEAVTCLAAAQGGVFVSGSADGSVRVFDGAAFRKSAVSRSVATHAQGGRITGLAYSAALDCVASASDAGSVHVLRVSRTGLRVLATGHLARGEHATCVGFCGAAVVVATSRSRVVFLDALGLRQQDAVQLAAAHGRPTSVATSAGWAFAVVGTAAGACVLVDARFRVVVRAYRHALGHAVTGLAAHTGDSALVATAAGDVCVLDLRTGRWPTCVSARSLHELKGNAASRRQRVNGLARVPLTSAVVAGSNDALLRLWDLGRLERSCVVNAAAPPPPHASCRLNDTAYFCENAAPPPAPPSPGPRARGAVADATRAAAIAANSSRAAGPISAVAVLTAPAAMVVCGQQSGAIRVLI</sequence>
<dbReference type="Gene3D" id="2.130.10.10">
    <property type="entry name" value="YVTN repeat-like/Quinoprotein amine dehydrogenase"/>
    <property type="match status" value="2"/>
</dbReference>
<evidence type="ECO:0000256" key="2">
    <source>
        <dbReference type="ARBA" id="ARBA00022527"/>
    </source>
</evidence>
<dbReference type="SMART" id="SM00220">
    <property type="entry name" value="S_TKc"/>
    <property type="match status" value="1"/>
</dbReference>
<keyword evidence="2" id="KW-0723">Serine/threonine-protein kinase</keyword>
<dbReference type="Pfam" id="PF00069">
    <property type="entry name" value="Pkinase"/>
    <property type="match status" value="1"/>
</dbReference>
<dbReference type="SUPFAM" id="SSF50978">
    <property type="entry name" value="WD40 repeat-like"/>
    <property type="match status" value="1"/>
</dbReference>
<dbReference type="InterPro" id="IPR008271">
    <property type="entry name" value="Ser/Thr_kinase_AS"/>
</dbReference>
<dbReference type="AlphaFoldDB" id="A0A9W8GPC0"/>
<dbReference type="PROSITE" id="PS50011">
    <property type="entry name" value="PROTEIN_KINASE_DOM"/>
    <property type="match status" value="1"/>
</dbReference>
<dbReference type="InterPro" id="IPR011009">
    <property type="entry name" value="Kinase-like_dom_sf"/>
</dbReference>
<name>A0A9W8GPC0_9FUNG</name>
<keyword evidence="4 11" id="KW-0808">Transferase</keyword>
<dbReference type="Gene3D" id="1.10.510.10">
    <property type="entry name" value="Transferase(Phosphotransferase) domain 1"/>
    <property type="match status" value="1"/>
</dbReference>
<dbReference type="GO" id="GO:0005524">
    <property type="term" value="F:ATP binding"/>
    <property type="evidence" value="ECO:0007669"/>
    <property type="project" value="InterPro"/>
</dbReference>